<feature type="region of interest" description="Disordered" evidence="11">
    <location>
        <begin position="14"/>
        <end position="36"/>
    </location>
</feature>
<dbReference type="AlphaFoldDB" id="A0A1C7N3X3"/>
<feature type="region of interest" description="Disordered" evidence="11">
    <location>
        <begin position="81"/>
        <end position="113"/>
    </location>
</feature>
<dbReference type="SUPFAM" id="SSF103657">
    <property type="entry name" value="BAR/IMD domain-like"/>
    <property type="match status" value="1"/>
</dbReference>
<dbReference type="InterPro" id="IPR027267">
    <property type="entry name" value="AH/BAR_dom_sf"/>
</dbReference>
<evidence type="ECO:0000256" key="10">
    <source>
        <dbReference type="SAM" id="Coils"/>
    </source>
</evidence>
<dbReference type="InParanoid" id="A0A1C7N3X3"/>
<evidence type="ECO:0000256" key="8">
    <source>
        <dbReference type="ARBA" id="ARBA00040748"/>
    </source>
</evidence>
<keyword evidence="10" id="KW-0175">Coiled coil</keyword>
<keyword evidence="14" id="KW-1185">Reference proteome</keyword>
<comment type="caution">
    <text evidence="13">The sequence shown here is derived from an EMBL/GenBank/DDBJ whole genome shotgun (WGS) entry which is preliminary data.</text>
</comment>
<dbReference type="GO" id="GO:0035091">
    <property type="term" value="F:phosphatidylinositol binding"/>
    <property type="evidence" value="ECO:0007669"/>
    <property type="project" value="InterPro"/>
</dbReference>
<gene>
    <name evidence="13" type="primary">SNX4_1</name>
    <name evidence="13" type="ORF">A0J61_08609</name>
</gene>
<feature type="compositionally biased region" description="Low complexity" evidence="11">
    <location>
        <begin position="96"/>
        <end position="113"/>
    </location>
</feature>
<accession>A0A1C7N3X3</accession>
<evidence type="ECO:0000256" key="2">
    <source>
        <dbReference type="ARBA" id="ARBA00004496"/>
    </source>
</evidence>
<evidence type="ECO:0000313" key="14">
    <source>
        <dbReference type="Proteomes" id="UP000093000"/>
    </source>
</evidence>
<dbReference type="STRING" id="101091.A0A1C7N3X3"/>
<sequence>MNEEYVEWDVHAAEDSSASHLDFEDPLTQHSKQNNYYPYDTNTIPITNTAANQSVSNDNSSVVAASLPSIIPSSSPILDPSDSFIVTNDNRPSPPTHTKSAPSSSTPSPFSNNNSLDVVEQPLLISMTISVSDPQKHHDPQGAFITYLITTHTEIKTFASQSPRPVRRRYQDFLWLHTALTLEYPACIVPPLPEKHRLEYIKGDRFSSEFIQRRMISLQWFLDRIARHPLLQKSQSTRIFLSSSDFRNDKRAQMMHIPASSSLLDSISDTLVNAFAKLRKPDERFESMKENIHRLEENLNTVERLYMRINKRQQDLQNDYQSFANCIQGLSSLESNITNSLCRFADVSRAYAKAMKEMAEKEELQFLNEIHELLAYCHAAKEVLKARDQKQLDFEALSIYLQQTEILLERTQYPGRKFNDRGVGIGGIYISDYVTDKLNEVRGVNIQKARQEKLKRLEQRIKELQNAVTKANDESIGFSNQVSKEYDIFQKTKMMELKQGLIAYADCHVNFYKKGTTLWEDILPVLERIDGAKGDGEFPEV</sequence>
<dbReference type="InterPro" id="IPR015404">
    <property type="entry name" value="Vps5_C"/>
</dbReference>
<dbReference type="SMART" id="SM00312">
    <property type="entry name" value="PX"/>
    <property type="match status" value="1"/>
</dbReference>
<dbReference type="GO" id="GO:0000407">
    <property type="term" value="C:phagophore assembly site"/>
    <property type="evidence" value="ECO:0007669"/>
    <property type="project" value="TreeGrafter"/>
</dbReference>
<organism evidence="13 14">
    <name type="scientific">Choanephora cucurbitarum</name>
    <dbReference type="NCBI Taxonomy" id="101091"/>
    <lineage>
        <taxon>Eukaryota</taxon>
        <taxon>Fungi</taxon>
        <taxon>Fungi incertae sedis</taxon>
        <taxon>Mucoromycota</taxon>
        <taxon>Mucoromycotina</taxon>
        <taxon>Mucoromycetes</taxon>
        <taxon>Mucorales</taxon>
        <taxon>Mucorineae</taxon>
        <taxon>Choanephoraceae</taxon>
        <taxon>Choanephoroideae</taxon>
        <taxon>Choanephora</taxon>
    </lineage>
</organism>
<dbReference type="PANTHER" id="PTHR45949">
    <property type="entry name" value="SORTING NEXIN-4"/>
    <property type="match status" value="1"/>
</dbReference>
<feature type="coiled-coil region" evidence="10">
    <location>
        <begin position="447"/>
        <end position="474"/>
    </location>
</feature>
<comment type="subcellular location">
    <subcellularLocation>
        <location evidence="2">Cytoplasm</location>
    </subcellularLocation>
    <subcellularLocation>
        <location evidence="1">Endomembrane system</location>
        <topology evidence="1">Peripheral membrane protein</topology>
    </subcellularLocation>
</comment>
<reference evidence="13 14" key="1">
    <citation type="submission" date="2016-03" db="EMBL/GenBank/DDBJ databases">
        <title>Choanephora cucurbitarum.</title>
        <authorList>
            <person name="Min B."/>
            <person name="Park H."/>
            <person name="Park J.-H."/>
            <person name="Shin H.-D."/>
            <person name="Choi I.-G."/>
        </authorList>
    </citation>
    <scope>NUCLEOTIDE SEQUENCE [LARGE SCALE GENOMIC DNA]</scope>
    <source>
        <strain evidence="13 14">KUS-F28377</strain>
    </source>
</reference>
<name>A0A1C7N3X3_9FUNG</name>
<evidence type="ECO:0000313" key="13">
    <source>
        <dbReference type="EMBL" id="OBZ83339.1"/>
    </source>
</evidence>
<dbReference type="Pfam" id="PF09325">
    <property type="entry name" value="Vps5"/>
    <property type="match status" value="1"/>
</dbReference>
<evidence type="ECO:0000259" key="12">
    <source>
        <dbReference type="PROSITE" id="PS50195"/>
    </source>
</evidence>
<dbReference type="Gene3D" id="3.30.1520.10">
    <property type="entry name" value="Phox-like domain"/>
    <property type="match status" value="1"/>
</dbReference>
<feature type="domain" description="PX" evidence="12">
    <location>
        <begin position="125"/>
        <end position="247"/>
    </location>
</feature>
<dbReference type="GO" id="GO:0000422">
    <property type="term" value="P:autophagy of mitochondrion"/>
    <property type="evidence" value="ECO:0007669"/>
    <property type="project" value="TreeGrafter"/>
</dbReference>
<evidence type="ECO:0000256" key="1">
    <source>
        <dbReference type="ARBA" id="ARBA00004184"/>
    </source>
</evidence>
<comment type="similarity">
    <text evidence="3">Belongs to the sorting nexin family.</text>
</comment>
<dbReference type="EMBL" id="LUGH01000680">
    <property type="protein sequence ID" value="OBZ83339.1"/>
    <property type="molecule type" value="Genomic_DNA"/>
</dbReference>
<dbReference type="GO" id="GO:0015031">
    <property type="term" value="P:protein transport"/>
    <property type="evidence" value="ECO:0007669"/>
    <property type="project" value="TreeGrafter"/>
</dbReference>
<evidence type="ECO:0000256" key="4">
    <source>
        <dbReference type="ARBA" id="ARBA00022448"/>
    </source>
</evidence>
<feature type="coiled-coil region" evidence="10">
    <location>
        <begin position="285"/>
        <end position="319"/>
    </location>
</feature>
<dbReference type="GO" id="GO:0032456">
    <property type="term" value="P:endocytic recycling"/>
    <property type="evidence" value="ECO:0007669"/>
    <property type="project" value="TreeGrafter"/>
</dbReference>
<dbReference type="GO" id="GO:0061709">
    <property type="term" value="P:reticulophagy"/>
    <property type="evidence" value="ECO:0007669"/>
    <property type="project" value="TreeGrafter"/>
</dbReference>
<evidence type="ECO:0000256" key="11">
    <source>
        <dbReference type="SAM" id="MobiDB-lite"/>
    </source>
</evidence>
<keyword evidence="6" id="KW-0446">Lipid-binding</keyword>
<evidence type="ECO:0000256" key="3">
    <source>
        <dbReference type="ARBA" id="ARBA00010883"/>
    </source>
</evidence>
<proteinExistence type="inferred from homology"/>
<dbReference type="PROSITE" id="PS50195">
    <property type="entry name" value="PX"/>
    <property type="match status" value="1"/>
</dbReference>
<dbReference type="InterPro" id="IPR036871">
    <property type="entry name" value="PX_dom_sf"/>
</dbReference>
<evidence type="ECO:0000256" key="9">
    <source>
        <dbReference type="ARBA" id="ARBA00041273"/>
    </source>
</evidence>
<evidence type="ECO:0000256" key="6">
    <source>
        <dbReference type="ARBA" id="ARBA00023121"/>
    </source>
</evidence>
<dbReference type="GO" id="GO:0005769">
    <property type="term" value="C:early endosome"/>
    <property type="evidence" value="ECO:0007669"/>
    <property type="project" value="TreeGrafter"/>
</dbReference>
<dbReference type="InterPro" id="IPR001683">
    <property type="entry name" value="PX_dom"/>
</dbReference>
<dbReference type="SUPFAM" id="SSF64268">
    <property type="entry name" value="PX domain"/>
    <property type="match status" value="1"/>
</dbReference>
<keyword evidence="7" id="KW-0472">Membrane</keyword>
<protein>
    <recommendedName>
        <fullName evidence="8">Sorting nexin-4</fullName>
    </recommendedName>
    <alternativeName>
        <fullName evidence="9">Autophagy-related protein 24</fullName>
    </alternativeName>
</protein>
<dbReference type="OrthoDB" id="205639at2759"/>
<keyword evidence="5" id="KW-0963">Cytoplasm</keyword>
<evidence type="ECO:0000256" key="7">
    <source>
        <dbReference type="ARBA" id="ARBA00023136"/>
    </source>
</evidence>
<dbReference type="FunCoup" id="A0A1C7N3X3">
    <property type="interactions" value="223"/>
</dbReference>
<keyword evidence="4" id="KW-0813">Transport</keyword>
<evidence type="ECO:0000256" key="5">
    <source>
        <dbReference type="ARBA" id="ARBA00022490"/>
    </source>
</evidence>
<dbReference type="PANTHER" id="PTHR45949:SF2">
    <property type="entry name" value="SORTING NEXIN-4"/>
    <property type="match status" value="1"/>
</dbReference>
<dbReference type="Gene3D" id="1.20.1270.60">
    <property type="entry name" value="Arfaptin homology (AH) domain/BAR domain"/>
    <property type="match status" value="1"/>
</dbReference>
<dbReference type="Proteomes" id="UP000093000">
    <property type="component" value="Unassembled WGS sequence"/>
</dbReference>
<dbReference type="GO" id="GO:0034727">
    <property type="term" value="P:piecemeal microautophagy of the nucleus"/>
    <property type="evidence" value="ECO:0007669"/>
    <property type="project" value="TreeGrafter"/>
</dbReference>
<dbReference type="Pfam" id="PF00787">
    <property type="entry name" value="PX"/>
    <property type="match status" value="1"/>
</dbReference>